<reference evidence="1" key="1">
    <citation type="journal article" date="2014" name="Front. Microbiol.">
        <title>High frequency of phylogenetically diverse reductive dehalogenase-homologous genes in deep subseafloor sedimentary metagenomes.</title>
        <authorList>
            <person name="Kawai M."/>
            <person name="Futagami T."/>
            <person name="Toyoda A."/>
            <person name="Takaki Y."/>
            <person name="Nishi S."/>
            <person name="Hori S."/>
            <person name="Arai W."/>
            <person name="Tsubouchi T."/>
            <person name="Morono Y."/>
            <person name="Uchiyama I."/>
            <person name="Ito T."/>
            <person name="Fujiyama A."/>
            <person name="Inagaki F."/>
            <person name="Takami H."/>
        </authorList>
    </citation>
    <scope>NUCLEOTIDE SEQUENCE</scope>
    <source>
        <strain evidence="1">Expedition CK06-06</strain>
    </source>
</reference>
<proteinExistence type="predicted"/>
<feature type="non-terminal residue" evidence="1">
    <location>
        <position position="110"/>
    </location>
</feature>
<name>X0V021_9ZZZZ</name>
<dbReference type="EMBL" id="BARS01027393">
    <property type="protein sequence ID" value="GAG11439.1"/>
    <property type="molecule type" value="Genomic_DNA"/>
</dbReference>
<dbReference type="AlphaFoldDB" id="X0V021"/>
<protein>
    <submittedName>
        <fullName evidence="1">Uncharacterized protein</fullName>
    </submittedName>
</protein>
<accession>X0V021</accession>
<evidence type="ECO:0000313" key="1">
    <source>
        <dbReference type="EMBL" id="GAG11439.1"/>
    </source>
</evidence>
<comment type="caution">
    <text evidence="1">The sequence shown here is derived from an EMBL/GenBank/DDBJ whole genome shotgun (WGS) entry which is preliminary data.</text>
</comment>
<gene>
    <name evidence="1" type="ORF">S01H1_43039</name>
</gene>
<organism evidence="1">
    <name type="scientific">marine sediment metagenome</name>
    <dbReference type="NCBI Taxonomy" id="412755"/>
    <lineage>
        <taxon>unclassified sequences</taxon>
        <taxon>metagenomes</taxon>
        <taxon>ecological metagenomes</taxon>
    </lineage>
</organism>
<sequence>MKRQLYILILLSIVTSLVVAQCTSVVAYDDLYGVEYDDIVDVAFESWINGIFSNSYTASGPFRVKVNTHIVNENFINEIVGMKLWDVKPYITWFDGEDNLIEYYNTTIVK</sequence>